<feature type="transmembrane region" description="Helical" evidence="1">
    <location>
        <begin position="80"/>
        <end position="101"/>
    </location>
</feature>
<dbReference type="Pfam" id="PF09534">
    <property type="entry name" value="Trp_oprn_chp"/>
    <property type="match status" value="1"/>
</dbReference>
<dbReference type="EMBL" id="BAAAZH010000001">
    <property type="protein sequence ID" value="GAA4108094.1"/>
    <property type="molecule type" value="Genomic_DNA"/>
</dbReference>
<keyword evidence="1" id="KW-0812">Transmembrane</keyword>
<sequence length="194" mass="19796">MRRTFGPVILLGLAAGTLAAVAGSKPWVEPRSADGQTQAFARFVAVGGDSGELPVATSLALVALACWGVVLVTRGRPRRAVAVLGLIASAGLVAAVVWSWFTLADTFASDLAAAAGSPVRVRHTPWAYGGSVGAVLALVAAAVAVRAVGEWPEMGTRYDAPTTPPTLAQVEADGGEVSNLDLWKAIDAGHDPTD</sequence>
<comment type="caution">
    <text evidence="2">The sequence shown here is derived from an EMBL/GenBank/DDBJ whole genome shotgun (WGS) entry which is preliminary data.</text>
</comment>
<keyword evidence="1" id="KW-1133">Transmembrane helix</keyword>
<keyword evidence="3" id="KW-1185">Reference proteome</keyword>
<accession>A0ABP7X9A5</accession>
<dbReference type="InterPro" id="IPR019051">
    <property type="entry name" value="Trp_biosyn_TM_oprn/chp"/>
</dbReference>
<evidence type="ECO:0000256" key="1">
    <source>
        <dbReference type="SAM" id="Phobius"/>
    </source>
</evidence>
<name>A0ABP7X9A5_9ACTN</name>
<feature type="transmembrane region" description="Helical" evidence="1">
    <location>
        <begin position="126"/>
        <end position="148"/>
    </location>
</feature>
<feature type="transmembrane region" description="Helical" evidence="1">
    <location>
        <begin position="53"/>
        <end position="73"/>
    </location>
</feature>
<proteinExistence type="predicted"/>
<dbReference type="Proteomes" id="UP001501495">
    <property type="component" value="Unassembled WGS sequence"/>
</dbReference>
<gene>
    <name evidence="2" type="ORF">GCM10022215_01500</name>
</gene>
<evidence type="ECO:0000313" key="3">
    <source>
        <dbReference type="Proteomes" id="UP001501495"/>
    </source>
</evidence>
<evidence type="ECO:0000313" key="2">
    <source>
        <dbReference type="EMBL" id="GAA4108094.1"/>
    </source>
</evidence>
<organism evidence="2 3">
    <name type="scientific">Nocardioides fonticola</name>
    <dbReference type="NCBI Taxonomy" id="450363"/>
    <lineage>
        <taxon>Bacteria</taxon>
        <taxon>Bacillati</taxon>
        <taxon>Actinomycetota</taxon>
        <taxon>Actinomycetes</taxon>
        <taxon>Propionibacteriales</taxon>
        <taxon>Nocardioidaceae</taxon>
        <taxon>Nocardioides</taxon>
    </lineage>
</organism>
<keyword evidence="1" id="KW-0472">Membrane</keyword>
<reference evidence="3" key="1">
    <citation type="journal article" date="2019" name="Int. J. Syst. Evol. Microbiol.">
        <title>The Global Catalogue of Microorganisms (GCM) 10K type strain sequencing project: providing services to taxonomists for standard genome sequencing and annotation.</title>
        <authorList>
            <consortium name="The Broad Institute Genomics Platform"/>
            <consortium name="The Broad Institute Genome Sequencing Center for Infectious Disease"/>
            <person name="Wu L."/>
            <person name="Ma J."/>
        </authorList>
    </citation>
    <scope>NUCLEOTIDE SEQUENCE [LARGE SCALE GENOMIC DNA]</scope>
    <source>
        <strain evidence="3">JCM 16703</strain>
    </source>
</reference>
<protein>
    <submittedName>
        <fullName evidence="2">TIGR02234 family membrane protein</fullName>
    </submittedName>
</protein>